<name>A0A0N4YLL4_NIPBR</name>
<gene>
    <name evidence="2" type="ORF">NBR_LOCUS18009</name>
</gene>
<dbReference type="Proteomes" id="UP000271162">
    <property type="component" value="Unassembled WGS sequence"/>
</dbReference>
<dbReference type="SUPFAM" id="SSF57362">
    <property type="entry name" value="BPTI-like"/>
    <property type="match status" value="1"/>
</dbReference>
<dbReference type="WBParaSite" id="NBR_0001800801-mRNA-1">
    <property type="protein sequence ID" value="NBR_0001800801-mRNA-1"/>
    <property type="gene ID" value="NBR_0001800801"/>
</dbReference>
<evidence type="ECO:0000259" key="1">
    <source>
        <dbReference type="PROSITE" id="PS50279"/>
    </source>
</evidence>
<dbReference type="STRING" id="27835.A0A0N4YLL4"/>
<sequence length="104" mass="11616">MHAVLSTPSTTLPLSNVAPVSNVRAVTSANRDFAARLPRVLISDYLCNLRYDSGKFAVGGEKSDRYFYTSEYKTCMRFSFYGTLGNANNFPDYNSCMRMCGSQQ</sequence>
<proteinExistence type="predicted"/>
<dbReference type="GO" id="GO:0004867">
    <property type="term" value="F:serine-type endopeptidase inhibitor activity"/>
    <property type="evidence" value="ECO:0007669"/>
    <property type="project" value="InterPro"/>
</dbReference>
<reference evidence="2 3" key="2">
    <citation type="submission" date="2018-11" db="EMBL/GenBank/DDBJ databases">
        <authorList>
            <consortium name="Pathogen Informatics"/>
        </authorList>
    </citation>
    <scope>NUCLEOTIDE SEQUENCE [LARGE SCALE GENOMIC DNA]</scope>
</reference>
<evidence type="ECO:0000313" key="4">
    <source>
        <dbReference type="WBParaSite" id="NBR_0001800801-mRNA-1"/>
    </source>
</evidence>
<dbReference type="Pfam" id="PF00014">
    <property type="entry name" value="Kunitz_BPTI"/>
    <property type="match status" value="1"/>
</dbReference>
<dbReference type="AlphaFoldDB" id="A0A0N4YLL4"/>
<evidence type="ECO:0000313" key="3">
    <source>
        <dbReference type="Proteomes" id="UP000271162"/>
    </source>
</evidence>
<dbReference type="InterPro" id="IPR036880">
    <property type="entry name" value="Kunitz_BPTI_sf"/>
</dbReference>
<dbReference type="InterPro" id="IPR002223">
    <property type="entry name" value="Kunitz_BPTI"/>
</dbReference>
<evidence type="ECO:0000313" key="2">
    <source>
        <dbReference type="EMBL" id="VDL81730.1"/>
    </source>
</evidence>
<dbReference type="Gene3D" id="4.10.410.10">
    <property type="entry name" value="Pancreatic trypsin inhibitor Kunitz domain"/>
    <property type="match status" value="1"/>
</dbReference>
<reference evidence="4" key="1">
    <citation type="submission" date="2016-04" db="UniProtKB">
        <authorList>
            <consortium name="WormBaseParasite"/>
        </authorList>
    </citation>
    <scope>IDENTIFICATION</scope>
</reference>
<keyword evidence="3" id="KW-1185">Reference proteome</keyword>
<feature type="domain" description="BPTI/Kunitz inhibitor" evidence="1">
    <location>
        <begin position="47"/>
        <end position="100"/>
    </location>
</feature>
<dbReference type="SMART" id="SM00131">
    <property type="entry name" value="KU"/>
    <property type="match status" value="1"/>
</dbReference>
<accession>A0A0N4YLL4</accession>
<organism evidence="4">
    <name type="scientific">Nippostrongylus brasiliensis</name>
    <name type="common">Rat hookworm</name>
    <dbReference type="NCBI Taxonomy" id="27835"/>
    <lineage>
        <taxon>Eukaryota</taxon>
        <taxon>Metazoa</taxon>
        <taxon>Ecdysozoa</taxon>
        <taxon>Nematoda</taxon>
        <taxon>Chromadorea</taxon>
        <taxon>Rhabditida</taxon>
        <taxon>Rhabditina</taxon>
        <taxon>Rhabditomorpha</taxon>
        <taxon>Strongyloidea</taxon>
        <taxon>Heligmosomidae</taxon>
        <taxon>Nippostrongylus</taxon>
    </lineage>
</organism>
<dbReference type="EMBL" id="UYSL01023125">
    <property type="protein sequence ID" value="VDL81730.1"/>
    <property type="molecule type" value="Genomic_DNA"/>
</dbReference>
<dbReference type="PROSITE" id="PS50279">
    <property type="entry name" value="BPTI_KUNITZ_2"/>
    <property type="match status" value="1"/>
</dbReference>
<protein>
    <submittedName>
        <fullName evidence="4">BPTI/Kunitz inhibitor domain-containing protein</fullName>
    </submittedName>
</protein>